<keyword evidence="2" id="KW-1133">Transmembrane helix</keyword>
<feature type="transmembrane region" description="Helical" evidence="2">
    <location>
        <begin position="141"/>
        <end position="164"/>
    </location>
</feature>
<evidence type="ECO:0000256" key="2">
    <source>
        <dbReference type="SAM" id="Phobius"/>
    </source>
</evidence>
<dbReference type="EMBL" id="JAHCVI010000001">
    <property type="protein sequence ID" value="KAG7290261.1"/>
    <property type="molecule type" value="Genomic_DNA"/>
</dbReference>
<name>A0AAD4EZ24_9PEZI</name>
<feature type="transmembrane region" description="Helical" evidence="2">
    <location>
        <begin position="84"/>
        <end position="108"/>
    </location>
</feature>
<feature type="compositionally biased region" description="Basic residues" evidence="1">
    <location>
        <begin position="584"/>
        <end position="595"/>
    </location>
</feature>
<keyword evidence="2" id="KW-0472">Membrane</keyword>
<comment type="caution">
    <text evidence="3">The sequence shown here is derived from an EMBL/GenBank/DDBJ whole genome shotgun (WGS) entry which is preliminary data.</text>
</comment>
<dbReference type="PANTHER" id="PTHR35394">
    <property type="entry name" value="DUF3176 DOMAIN-CONTAINING PROTEIN"/>
    <property type="match status" value="1"/>
</dbReference>
<dbReference type="AlphaFoldDB" id="A0AAD4EZ24"/>
<dbReference type="InterPro" id="IPR021514">
    <property type="entry name" value="DUF3176"/>
</dbReference>
<dbReference type="Proteomes" id="UP001197093">
    <property type="component" value="Unassembled WGS sequence"/>
</dbReference>
<gene>
    <name evidence="3" type="ORF">NEMBOFW57_000260</name>
</gene>
<evidence type="ECO:0000256" key="1">
    <source>
        <dbReference type="SAM" id="MobiDB-lite"/>
    </source>
</evidence>
<evidence type="ECO:0000313" key="3">
    <source>
        <dbReference type="EMBL" id="KAG7290261.1"/>
    </source>
</evidence>
<feature type="region of interest" description="Disordered" evidence="1">
    <location>
        <begin position="581"/>
        <end position="601"/>
    </location>
</feature>
<keyword evidence="4" id="KW-1185">Reference proteome</keyword>
<proteinExistence type="predicted"/>
<feature type="transmembrane region" description="Helical" evidence="2">
    <location>
        <begin position="531"/>
        <end position="553"/>
    </location>
</feature>
<feature type="transmembrane region" description="Helical" evidence="2">
    <location>
        <begin position="48"/>
        <end position="72"/>
    </location>
</feature>
<dbReference type="PANTHER" id="PTHR35394:SF5">
    <property type="entry name" value="DUF3176 DOMAIN-CONTAINING PROTEIN"/>
    <property type="match status" value="1"/>
</dbReference>
<protein>
    <submittedName>
        <fullName evidence="3">Uncharacterized protein</fullName>
    </submittedName>
</protein>
<keyword evidence="2" id="KW-0812">Transmembrane</keyword>
<organism evidence="3 4">
    <name type="scientific">Staphylotrichum longicolle</name>
    <dbReference type="NCBI Taxonomy" id="669026"/>
    <lineage>
        <taxon>Eukaryota</taxon>
        <taxon>Fungi</taxon>
        <taxon>Dikarya</taxon>
        <taxon>Ascomycota</taxon>
        <taxon>Pezizomycotina</taxon>
        <taxon>Sordariomycetes</taxon>
        <taxon>Sordariomycetidae</taxon>
        <taxon>Sordariales</taxon>
        <taxon>Chaetomiaceae</taxon>
        <taxon>Staphylotrichum</taxon>
    </lineage>
</organism>
<dbReference type="Pfam" id="PF11374">
    <property type="entry name" value="DUF3176"/>
    <property type="match status" value="1"/>
</dbReference>
<feature type="region of interest" description="Disordered" evidence="1">
    <location>
        <begin position="1"/>
        <end position="39"/>
    </location>
</feature>
<sequence length="666" mass="72214">MDRHHRLQKGYSAVSVHEPRRDDRNQGAPTSGTRGEPKSAWAKLTQTWILEFGGFVAALLCLAATGALLWLYDDQLVPKWPVTLNFVLSLLGNVAFAGTLFGVHASVAQSKWIWFAKRPRPMAELATFQKARGGAVGAVQLLFAAGTHVVVTTASLAIVMGMLWGPFTQNLIRYESGIITAAGETALLSRSVEYSGRGIPIDFQYPFLELNMMSALITAPNDDVNLPRFFCSTGNCTWAPTATLGFCAQCTDITSQIDLACQTRDRTAGSSTRVAQTCTATLRGGTAGLYFIGTDEAFESLMNVTQVGGKEGLRYHSIRMLPPYTMSSAPRRPVTQANFSATECSLSPCVLSIQASVRSGIYNETLLDTFTESPPPGRSWLAHKLQPPWGPERGIDPAANLSFGLDPALEADWTSSGFLLQNKTIPGWATTRDGHTGIDFCTDRLANGCTRGSPMPGYIFNANYTPAACGSPNADTFACAMRGIAAAMTKTVRGAGVIAHGTGTDTGAGVGEEYLVRGRAETAATFVRGQWYWIALPCAVWVLGLVAWVVVAVQTRRMRLPTWRDDPLPLAFLYREGGGDEDHHHHHHHHHRRGSRSAAAAAAQTQLRDDDAFLAADGYSSWAYEKVAEGMVVQLQEVSARPGGRGRMMRLVRTTENGVNVINRRD</sequence>
<reference evidence="3" key="1">
    <citation type="submission" date="2023-02" db="EMBL/GenBank/DDBJ databases">
        <authorList>
            <person name="Palmer J.M."/>
        </authorList>
    </citation>
    <scope>NUCLEOTIDE SEQUENCE</scope>
    <source>
        <strain evidence="3">FW57</strain>
    </source>
</reference>
<accession>A0AAD4EZ24</accession>
<evidence type="ECO:0000313" key="4">
    <source>
        <dbReference type="Proteomes" id="UP001197093"/>
    </source>
</evidence>